<accession>A0A162B0V6</accession>
<dbReference type="InterPro" id="IPR005178">
    <property type="entry name" value="Ostalpha/TMEM184C"/>
</dbReference>
<protein>
    <submittedName>
        <fullName evidence="8">Uncharacterized protein</fullName>
    </submittedName>
</protein>
<dbReference type="Gramene" id="KZN08573">
    <property type="protein sequence ID" value="KZN08573"/>
    <property type="gene ID" value="DCAR_001103"/>
</dbReference>
<feature type="chain" id="PRO_5007831579" evidence="7">
    <location>
        <begin position="20"/>
        <end position="368"/>
    </location>
</feature>
<evidence type="ECO:0000256" key="5">
    <source>
        <dbReference type="SAM" id="Coils"/>
    </source>
</evidence>
<evidence type="ECO:0000313" key="8">
    <source>
        <dbReference type="EMBL" id="KZN08573.1"/>
    </source>
</evidence>
<dbReference type="Pfam" id="PF03619">
    <property type="entry name" value="Solute_trans_a"/>
    <property type="match status" value="1"/>
</dbReference>
<keyword evidence="4 6" id="KW-0472">Membrane</keyword>
<feature type="signal peptide" evidence="7">
    <location>
        <begin position="1"/>
        <end position="19"/>
    </location>
</feature>
<dbReference type="AlphaFoldDB" id="A0A162B0V6"/>
<keyword evidence="7" id="KW-0732">Signal</keyword>
<feature type="transmembrane region" description="Helical" evidence="6">
    <location>
        <begin position="178"/>
        <end position="201"/>
    </location>
</feature>
<dbReference type="PANTHER" id="PTHR23423">
    <property type="entry name" value="ORGANIC SOLUTE TRANSPORTER-RELATED"/>
    <property type="match status" value="1"/>
</dbReference>
<dbReference type="GO" id="GO:0016020">
    <property type="term" value="C:membrane"/>
    <property type="evidence" value="ECO:0007669"/>
    <property type="project" value="UniProtKB-SubCell"/>
</dbReference>
<comment type="subcellular location">
    <subcellularLocation>
        <location evidence="1">Membrane</location>
        <topology evidence="1">Multi-pass membrane protein</topology>
    </subcellularLocation>
</comment>
<feature type="transmembrane region" description="Helical" evidence="6">
    <location>
        <begin position="38"/>
        <end position="62"/>
    </location>
</feature>
<evidence type="ECO:0000256" key="4">
    <source>
        <dbReference type="ARBA" id="ARBA00023136"/>
    </source>
</evidence>
<feature type="coiled-coil region" evidence="5">
    <location>
        <begin position="291"/>
        <end position="318"/>
    </location>
</feature>
<evidence type="ECO:0000256" key="1">
    <source>
        <dbReference type="ARBA" id="ARBA00004141"/>
    </source>
</evidence>
<keyword evidence="2 6" id="KW-0812">Transmembrane</keyword>
<reference evidence="8" key="1">
    <citation type="journal article" date="2016" name="Nat. Genet.">
        <title>A high-quality carrot genome assembly provides new insights into carotenoid accumulation and asterid genome evolution.</title>
        <authorList>
            <person name="Iorizzo M."/>
            <person name="Ellison S."/>
            <person name="Senalik D."/>
            <person name="Zeng P."/>
            <person name="Satapoomin P."/>
            <person name="Huang J."/>
            <person name="Bowman M."/>
            <person name="Iovene M."/>
            <person name="Sanseverino W."/>
            <person name="Cavagnaro P."/>
            <person name="Yildiz M."/>
            <person name="Macko-Podgorni A."/>
            <person name="Moranska E."/>
            <person name="Grzebelus E."/>
            <person name="Grzebelus D."/>
            <person name="Ashrafi H."/>
            <person name="Zheng Z."/>
            <person name="Cheng S."/>
            <person name="Spooner D."/>
            <person name="Van Deynze A."/>
            <person name="Simon P."/>
        </authorList>
    </citation>
    <scope>NUCLEOTIDE SEQUENCE [LARGE SCALE GENOMIC DNA]</scope>
    <source>
        <tissue evidence="8">Leaf</tissue>
    </source>
</reference>
<proteinExistence type="predicted"/>
<name>A0A162B0V6_DAUCS</name>
<dbReference type="EMBL" id="LNRQ01000001">
    <property type="protein sequence ID" value="KZN08573.1"/>
    <property type="molecule type" value="Genomic_DNA"/>
</dbReference>
<gene>
    <name evidence="8" type="ORF">DCAR_001103</name>
</gene>
<evidence type="ECO:0000256" key="3">
    <source>
        <dbReference type="ARBA" id="ARBA00022989"/>
    </source>
</evidence>
<organism evidence="8">
    <name type="scientific">Daucus carota subsp. sativus</name>
    <name type="common">Carrot</name>
    <dbReference type="NCBI Taxonomy" id="79200"/>
    <lineage>
        <taxon>Eukaryota</taxon>
        <taxon>Viridiplantae</taxon>
        <taxon>Streptophyta</taxon>
        <taxon>Embryophyta</taxon>
        <taxon>Tracheophyta</taxon>
        <taxon>Spermatophyta</taxon>
        <taxon>Magnoliopsida</taxon>
        <taxon>eudicotyledons</taxon>
        <taxon>Gunneridae</taxon>
        <taxon>Pentapetalae</taxon>
        <taxon>asterids</taxon>
        <taxon>campanulids</taxon>
        <taxon>Apiales</taxon>
        <taxon>Apiaceae</taxon>
        <taxon>Apioideae</taxon>
        <taxon>Scandiceae</taxon>
        <taxon>Daucinae</taxon>
        <taxon>Daucus</taxon>
        <taxon>Daucus sect. Daucus</taxon>
    </lineage>
</organism>
<evidence type="ECO:0000256" key="6">
    <source>
        <dbReference type="SAM" id="Phobius"/>
    </source>
</evidence>
<feature type="transmembrane region" description="Helical" evidence="6">
    <location>
        <begin position="74"/>
        <end position="93"/>
    </location>
</feature>
<evidence type="ECO:0000256" key="7">
    <source>
        <dbReference type="SAM" id="SignalP"/>
    </source>
</evidence>
<evidence type="ECO:0000256" key="2">
    <source>
        <dbReference type="ARBA" id="ARBA00022692"/>
    </source>
</evidence>
<comment type="caution">
    <text evidence="8">The sequence shown here is derived from an EMBL/GenBank/DDBJ whole genome shotgun (WGS) entry which is preliminary data.</text>
</comment>
<keyword evidence="3 6" id="KW-1133">Transmembrane helix</keyword>
<sequence>MEWRGFLLSLCLFVSLVESLCVPESLWLVSSNGEHTSVYSWTICSASVFVLVALVLSMYLVFQHLAAYNQPEEQKFMIGLILMVPVYALESFLSLLDSDDAFNCEIIRDCYEAFALYCFERYLIACLGGEDSTIKYMESQSIMSSSMPLLEESYAFGIVEHPFPLNCLLKDWHLGAEFYQAVKIGIVQYMGIAAVVHLYVFPAIPYKRGERCVRNAAVMSDYASLGTNPDPEEVKDCERYTRAQLISYADREKRLNFRQSVCDVVIGSGEIIVDDMKYTVSHVVEPVERGFLRINEKFHQISDNVKRLEEEKKKAKDDSYVIPLSSWSKEFSDVHEDLAEGSCSDSSLSNVKRKYSQSKESVSRFKNA</sequence>
<keyword evidence="5" id="KW-0175">Coiled coil</keyword>
<dbReference type="SMART" id="SM01417">
    <property type="entry name" value="Solute_trans_a"/>
    <property type="match status" value="1"/>
</dbReference>
<dbReference type="OMA" id="NSWNREF"/>